<accession>A0A4Y2TQH3</accession>
<keyword evidence="2" id="KW-1185">Reference proteome</keyword>
<dbReference type="AlphaFoldDB" id="A0A4Y2TQH3"/>
<feature type="non-terminal residue" evidence="1">
    <location>
        <position position="1"/>
    </location>
</feature>
<reference evidence="1 2" key="1">
    <citation type="journal article" date="2019" name="Sci. Rep.">
        <title>Orb-weaving spider Araneus ventricosus genome elucidates the spidroin gene catalogue.</title>
        <authorList>
            <person name="Kono N."/>
            <person name="Nakamura H."/>
            <person name="Ohtoshi R."/>
            <person name="Moran D.A.P."/>
            <person name="Shinohara A."/>
            <person name="Yoshida Y."/>
            <person name="Fujiwara M."/>
            <person name="Mori M."/>
            <person name="Tomita M."/>
            <person name="Arakawa K."/>
        </authorList>
    </citation>
    <scope>NUCLEOTIDE SEQUENCE [LARGE SCALE GENOMIC DNA]</scope>
</reference>
<organism evidence="1 2">
    <name type="scientific">Araneus ventricosus</name>
    <name type="common">Orbweaver spider</name>
    <name type="synonym">Epeira ventricosa</name>
    <dbReference type="NCBI Taxonomy" id="182803"/>
    <lineage>
        <taxon>Eukaryota</taxon>
        <taxon>Metazoa</taxon>
        <taxon>Ecdysozoa</taxon>
        <taxon>Arthropoda</taxon>
        <taxon>Chelicerata</taxon>
        <taxon>Arachnida</taxon>
        <taxon>Araneae</taxon>
        <taxon>Araneomorphae</taxon>
        <taxon>Entelegynae</taxon>
        <taxon>Araneoidea</taxon>
        <taxon>Araneidae</taxon>
        <taxon>Araneus</taxon>
    </lineage>
</organism>
<name>A0A4Y2TQH3_ARAVE</name>
<comment type="caution">
    <text evidence="1">The sequence shown here is derived from an EMBL/GenBank/DDBJ whole genome shotgun (WGS) entry which is preliminary data.</text>
</comment>
<evidence type="ECO:0000313" key="2">
    <source>
        <dbReference type="Proteomes" id="UP000499080"/>
    </source>
</evidence>
<sequence>ILTSVPIHRIIVQISNKPSDTFPRHPFGEFQKRILWQSDKPYFSERMVAGEGSSRCGRWKLSPFPIHPCPTEARNPIHHLDLIWQKPACHAAVVSLSCHSGPLSNGRNIPRWISHRDTSLIGVCLLYFDSNLILIAKG</sequence>
<evidence type="ECO:0000313" key="1">
    <source>
        <dbReference type="EMBL" id="GBO02778.1"/>
    </source>
</evidence>
<gene>
    <name evidence="1" type="ORF">AVEN_44697_1</name>
</gene>
<protein>
    <submittedName>
        <fullName evidence="1">Uncharacterized protein</fullName>
    </submittedName>
</protein>
<proteinExistence type="predicted"/>
<dbReference type="Proteomes" id="UP000499080">
    <property type="component" value="Unassembled WGS sequence"/>
</dbReference>
<dbReference type="EMBL" id="BGPR01030339">
    <property type="protein sequence ID" value="GBO02778.1"/>
    <property type="molecule type" value="Genomic_DNA"/>
</dbReference>